<dbReference type="EMBL" id="CAJNIZ010045027">
    <property type="protein sequence ID" value="CAE7708443.1"/>
    <property type="molecule type" value="Genomic_DNA"/>
</dbReference>
<evidence type="ECO:0000256" key="1">
    <source>
        <dbReference type="PROSITE-ProRule" id="PRU00176"/>
    </source>
</evidence>
<dbReference type="Gene3D" id="3.30.70.330">
    <property type="match status" value="1"/>
</dbReference>
<dbReference type="PROSITE" id="PS50102">
    <property type="entry name" value="RRM"/>
    <property type="match status" value="1"/>
</dbReference>
<evidence type="ECO:0000313" key="4">
    <source>
        <dbReference type="Proteomes" id="UP000649617"/>
    </source>
</evidence>
<feature type="non-terminal residue" evidence="3">
    <location>
        <position position="225"/>
    </location>
</feature>
<proteinExistence type="predicted"/>
<accession>A0A812WYR0</accession>
<dbReference type="InterPro" id="IPR000504">
    <property type="entry name" value="RRM_dom"/>
</dbReference>
<feature type="domain" description="RRM" evidence="2">
    <location>
        <begin position="22"/>
        <end position="115"/>
    </location>
</feature>
<gene>
    <name evidence="3" type="ORF">SPIL2461_LOCUS20040</name>
</gene>
<dbReference type="AlphaFoldDB" id="A0A812WYR0"/>
<dbReference type="Proteomes" id="UP000649617">
    <property type="component" value="Unassembled WGS sequence"/>
</dbReference>
<comment type="caution">
    <text evidence="3">The sequence shown here is derived from an EMBL/GenBank/DDBJ whole genome shotgun (WGS) entry which is preliminary data.</text>
</comment>
<reference evidence="3" key="1">
    <citation type="submission" date="2021-02" db="EMBL/GenBank/DDBJ databases">
        <authorList>
            <person name="Dougan E. K."/>
            <person name="Rhodes N."/>
            <person name="Thang M."/>
            <person name="Chan C."/>
        </authorList>
    </citation>
    <scope>NUCLEOTIDE SEQUENCE</scope>
</reference>
<evidence type="ECO:0000259" key="2">
    <source>
        <dbReference type="PROSITE" id="PS50102"/>
    </source>
</evidence>
<sequence>MTTFPLVAASELPHENVDRSLREVYIGGLSWASADKDVVIPALEAAFQELEDYRNRYKDVKSPIINVHIPPALPFKRSKTQSSSTFVFVEFYDRLLARTALQLSGLRIGDRSARICPPSAGVDLAGSGLDVEPLRCSEAIPYCAGPGAQLHCNVWLGNIPARLGRKEQQKMLIAAPDAEVEKDGFVQQIDDAILALPGVRIRYPNLARAIHAFRFSDCGRFGFLE</sequence>
<dbReference type="GO" id="GO:0003723">
    <property type="term" value="F:RNA binding"/>
    <property type="evidence" value="ECO:0007669"/>
    <property type="project" value="UniProtKB-UniRule"/>
</dbReference>
<protein>
    <recommendedName>
        <fullName evidence="2">RRM domain-containing protein</fullName>
    </recommendedName>
</protein>
<keyword evidence="1" id="KW-0694">RNA-binding</keyword>
<keyword evidence="4" id="KW-1185">Reference proteome</keyword>
<evidence type="ECO:0000313" key="3">
    <source>
        <dbReference type="EMBL" id="CAE7708443.1"/>
    </source>
</evidence>
<organism evidence="3 4">
    <name type="scientific">Symbiodinium pilosum</name>
    <name type="common">Dinoflagellate</name>
    <dbReference type="NCBI Taxonomy" id="2952"/>
    <lineage>
        <taxon>Eukaryota</taxon>
        <taxon>Sar</taxon>
        <taxon>Alveolata</taxon>
        <taxon>Dinophyceae</taxon>
        <taxon>Suessiales</taxon>
        <taxon>Symbiodiniaceae</taxon>
        <taxon>Symbiodinium</taxon>
    </lineage>
</organism>
<dbReference type="OrthoDB" id="10578632at2759"/>
<dbReference type="InterPro" id="IPR012677">
    <property type="entry name" value="Nucleotide-bd_a/b_plait_sf"/>
</dbReference>
<name>A0A812WYR0_SYMPI</name>
<dbReference type="SUPFAM" id="SSF54928">
    <property type="entry name" value="RNA-binding domain, RBD"/>
    <property type="match status" value="1"/>
</dbReference>
<dbReference type="InterPro" id="IPR035979">
    <property type="entry name" value="RBD_domain_sf"/>
</dbReference>